<dbReference type="AlphaFoldDB" id="A0A0A9F525"/>
<sequence length="30" mass="3684">MLHVSNEHVPACNLQQHQQRMQREWARVRT</sequence>
<dbReference type="EMBL" id="GBRH01191577">
    <property type="protein sequence ID" value="JAE06319.1"/>
    <property type="molecule type" value="Transcribed_RNA"/>
</dbReference>
<reference evidence="2" key="2">
    <citation type="journal article" date="2015" name="Data Brief">
        <title>Shoot transcriptome of the giant reed, Arundo donax.</title>
        <authorList>
            <person name="Barrero R.A."/>
            <person name="Guerrero F.D."/>
            <person name="Moolhuijzen P."/>
            <person name="Goolsby J.A."/>
            <person name="Tidwell J."/>
            <person name="Bellgard S.E."/>
            <person name="Bellgard M.I."/>
        </authorList>
    </citation>
    <scope>NUCLEOTIDE SEQUENCE</scope>
    <source>
        <tissue evidence="2">Shoot tissue taken approximately 20 cm above the soil surface</tissue>
    </source>
</reference>
<reference evidence="2" key="1">
    <citation type="submission" date="2014-09" db="EMBL/GenBank/DDBJ databases">
        <authorList>
            <person name="Magalhaes I.L.F."/>
            <person name="Oliveira U."/>
            <person name="Santos F.R."/>
            <person name="Vidigal T.H.D.A."/>
            <person name="Brescovit A.D."/>
            <person name="Santos A.J."/>
        </authorList>
    </citation>
    <scope>NUCLEOTIDE SEQUENCE</scope>
    <source>
        <tissue evidence="2">Shoot tissue taken approximately 20 cm above the soil surface</tissue>
    </source>
</reference>
<feature type="region of interest" description="Disordered" evidence="1">
    <location>
        <begin position="1"/>
        <end position="30"/>
    </location>
</feature>
<feature type="compositionally biased region" description="Basic and acidic residues" evidence="1">
    <location>
        <begin position="21"/>
        <end position="30"/>
    </location>
</feature>
<accession>A0A0A9F525</accession>
<name>A0A0A9F525_ARUDO</name>
<organism evidence="2">
    <name type="scientific">Arundo donax</name>
    <name type="common">Giant reed</name>
    <name type="synonym">Donax arundinaceus</name>
    <dbReference type="NCBI Taxonomy" id="35708"/>
    <lineage>
        <taxon>Eukaryota</taxon>
        <taxon>Viridiplantae</taxon>
        <taxon>Streptophyta</taxon>
        <taxon>Embryophyta</taxon>
        <taxon>Tracheophyta</taxon>
        <taxon>Spermatophyta</taxon>
        <taxon>Magnoliopsida</taxon>
        <taxon>Liliopsida</taxon>
        <taxon>Poales</taxon>
        <taxon>Poaceae</taxon>
        <taxon>PACMAD clade</taxon>
        <taxon>Arundinoideae</taxon>
        <taxon>Arundineae</taxon>
        <taxon>Arundo</taxon>
    </lineage>
</organism>
<proteinExistence type="predicted"/>
<evidence type="ECO:0000313" key="2">
    <source>
        <dbReference type="EMBL" id="JAE06319.1"/>
    </source>
</evidence>
<protein>
    <submittedName>
        <fullName evidence="2">Uncharacterized protein</fullName>
    </submittedName>
</protein>
<evidence type="ECO:0000256" key="1">
    <source>
        <dbReference type="SAM" id="MobiDB-lite"/>
    </source>
</evidence>